<keyword evidence="3" id="KW-0170">Cobalt</keyword>
<evidence type="ECO:0000313" key="4">
    <source>
        <dbReference type="EMBL" id="MBR7794618.1"/>
    </source>
</evidence>
<dbReference type="InterPro" id="IPR044266">
    <property type="entry name" value="PSP_YsaA"/>
</dbReference>
<dbReference type="NCBIfam" id="TIGR01549">
    <property type="entry name" value="HAD-SF-IA-v1"/>
    <property type="match status" value="1"/>
</dbReference>
<dbReference type="GO" id="GO:0006564">
    <property type="term" value="P:L-serine biosynthetic process"/>
    <property type="evidence" value="ECO:0007669"/>
    <property type="project" value="UniProtKB-UniRule"/>
</dbReference>
<dbReference type="SFLD" id="SFLDG01135">
    <property type="entry name" value="C1.5.6:_HAD__Beta-PGM__Phospha"/>
    <property type="match status" value="1"/>
</dbReference>
<dbReference type="InterPro" id="IPR051400">
    <property type="entry name" value="HAD-like_hydrolase"/>
</dbReference>
<dbReference type="PANTHER" id="PTHR46470">
    <property type="entry name" value="N-ACYLNEURAMINATE-9-PHOSPHATASE"/>
    <property type="match status" value="1"/>
</dbReference>
<protein>
    <recommendedName>
        <fullName evidence="3">Phosphoserine phosphatase</fullName>
        <shortName evidence="3">PSP</shortName>
        <ecNumber evidence="3">3.1.3.3</ecNumber>
    </recommendedName>
</protein>
<comment type="similarity">
    <text evidence="3">Belongs to the HAD-like hydrolase superfamily.</text>
</comment>
<evidence type="ECO:0000313" key="5">
    <source>
        <dbReference type="Proteomes" id="UP000675284"/>
    </source>
</evidence>
<evidence type="ECO:0000256" key="3">
    <source>
        <dbReference type="HAMAP-Rule" id="MF_02240"/>
    </source>
</evidence>
<gene>
    <name evidence="4" type="ORF">KCX74_01010</name>
</gene>
<dbReference type="InterPro" id="IPR006439">
    <property type="entry name" value="HAD-SF_hydro_IA"/>
</dbReference>
<keyword evidence="3" id="KW-0028">Amino-acid biosynthesis</keyword>
<dbReference type="Pfam" id="PF00702">
    <property type="entry name" value="Hydrolase"/>
    <property type="match status" value="1"/>
</dbReference>
<accession>A0A941DW74</accession>
<dbReference type="HAMAP" id="MF_02240">
    <property type="entry name" value="PSP"/>
    <property type="match status" value="1"/>
</dbReference>
<dbReference type="Gene3D" id="3.40.50.1000">
    <property type="entry name" value="HAD superfamily/HAD-like"/>
    <property type="match status" value="1"/>
</dbReference>
<dbReference type="SFLD" id="SFLDG01129">
    <property type="entry name" value="C1.5:_HAD__Beta-PGM__Phosphata"/>
    <property type="match status" value="1"/>
</dbReference>
<dbReference type="InterPro" id="IPR023214">
    <property type="entry name" value="HAD_sf"/>
</dbReference>
<dbReference type="SFLD" id="SFLDS00003">
    <property type="entry name" value="Haloacid_Dehalogenase"/>
    <property type="match status" value="1"/>
</dbReference>
<keyword evidence="2 3" id="KW-0460">Magnesium</keyword>
<name>A0A941DW74_9BACI</name>
<comment type="pathway">
    <text evidence="3">Amino-acid biosynthesis; L-serine biosynthesis; L-serine from 3-phospho-D-glycerate: step 3/3.</text>
</comment>
<dbReference type="Gene3D" id="1.20.120.1600">
    <property type="match status" value="1"/>
</dbReference>
<keyword evidence="5" id="KW-1185">Reference proteome</keyword>
<dbReference type="SUPFAM" id="SSF56784">
    <property type="entry name" value="HAD-like"/>
    <property type="match status" value="1"/>
</dbReference>
<keyword evidence="1 3" id="KW-0378">Hydrolase</keyword>
<comment type="catalytic activity">
    <reaction evidence="3">
        <text>O-phospho-L-serine + H2O = L-serine + phosphate</text>
        <dbReference type="Rhea" id="RHEA:21208"/>
        <dbReference type="ChEBI" id="CHEBI:15377"/>
        <dbReference type="ChEBI" id="CHEBI:33384"/>
        <dbReference type="ChEBI" id="CHEBI:43474"/>
        <dbReference type="ChEBI" id="CHEBI:57524"/>
        <dbReference type="EC" id="3.1.3.3"/>
    </reaction>
</comment>
<comment type="caution">
    <text evidence="4">The sequence shown here is derived from an EMBL/GenBank/DDBJ whole genome shotgun (WGS) entry which is preliminary data.</text>
</comment>
<sequence length="261" mass="29723">MRKAIIFDLDDTLLWDKKSIEESFKDTCKLASKANTKIDPIILEERVKEKARRLYASYPTYSFTRMIGINPFEGLWGDFFDKGEVFEQLHKLAPDYRKSTWTEALREVSVDDPYLGAELAEAFPRIRKEKAYVYKDTFDVLDQLASEFTLLLLTNGSPDLQETKLDLTPRLRSYFDAIIISGAFGKGKPDASIFQHALDILEVEKDKVIMVGDNLNTDILGASRIGIDSIWINREDIENNGLPTFEVKDLSSVLALIRKGV</sequence>
<evidence type="ECO:0000256" key="1">
    <source>
        <dbReference type="ARBA" id="ARBA00022801"/>
    </source>
</evidence>
<dbReference type="EMBL" id="JAGSOT010000002">
    <property type="protein sequence ID" value="MBR7794618.1"/>
    <property type="molecule type" value="Genomic_DNA"/>
</dbReference>
<dbReference type="PANTHER" id="PTHR46470:SF3">
    <property type="entry name" value="N-ACYLNEURAMINATE-9-PHOSPHATASE"/>
    <property type="match status" value="1"/>
</dbReference>
<dbReference type="EC" id="3.1.3.3" evidence="3"/>
<reference evidence="4" key="1">
    <citation type="submission" date="2021-04" db="EMBL/GenBank/DDBJ databases">
        <title>Isolation and polyphasic classification of algal microorganism.</title>
        <authorList>
            <person name="Wang S."/>
        </authorList>
    </citation>
    <scope>NUCLEOTIDE SEQUENCE</scope>
    <source>
        <strain evidence="4">720a</strain>
    </source>
</reference>
<dbReference type="GO" id="GO:0036424">
    <property type="term" value="F:L-phosphoserine phosphatase activity"/>
    <property type="evidence" value="ECO:0007669"/>
    <property type="project" value="UniProtKB-UniRule"/>
</dbReference>
<dbReference type="RefSeq" id="WP_026682684.1">
    <property type="nucleotide sequence ID" value="NZ_BAAACY010000005.1"/>
</dbReference>
<comment type="catalytic activity">
    <reaction evidence="3">
        <text>O-phospho-D-serine + H2O = D-serine + phosphate</text>
        <dbReference type="Rhea" id="RHEA:24873"/>
        <dbReference type="ChEBI" id="CHEBI:15377"/>
        <dbReference type="ChEBI" id="CHEBI:35247"/>
        <dbReference type="ChEBI" id="CHEBI:43474"/>
        <dbReference type="ChEBI" id="CHEBI:58680"/>
        <dbReference type="EC" id="3.1.3.3"/>
    </reaction>
</comment>
<dbReference type="InterPro" id="IPR036412">
    <property type="entry name" value="HAD-like_sf"/>
</dbReference>
<proteinExistence type="inferred from homology"/>
<comment type="function">
    <text evidence="3">Catalyzes the last step of the phosphorylated serine biosynthetic pathway, i.e. dephosphorylation of O-phospho-L-serine to form L-serine.</text>
</comment>
<evidence type="ECO:0000256" key="2">
    <source>
        <dbReference type="ARBA" id="ARBA00022842"/>
    </source>
</evidence>
<organism evidence="4 5">
    <name type="scientific">Virgibacillus salarius</name>
    <dbReference type="NCBI Taxonomy" id="447199"/>
    <lineage>
        <taxon>Bacteria</taxon>
        <taxon>Bacillati</taxon>
        <taxon>Bacillota</taxon>
        <taxon>Bacilli</taxon>
        <taxon>Bacillales</taxon>
        <taxon>Bacillaceae</taxon>
        <taxon>Virgibacillus</taxon>
    </lineage>
</organism>
<dbReference type="AlphaFoldDB" id="A0A941DW74"/>
<comment type="cofactor">
    <cofactor evidence="3">
        <name>Mg(2+)</name>
        <dbReference type="ChEBI" id="CHEBI:18420"/>
    </cofactor>
    <cofactor evidence="3">
        <name>Co(2+)</name>
        <dbReference type="ChEBI" id="CHEBI:48828"/>
    </cofactor>
</comment>
<dbReference type="Proteomes" id="UP000675284">
    <property type="component" value="Unassembled WGS sequence"/>
</dbReference>
<keyword evidence="3" id="KW-0718">Serine biosynthesis</keyword>